<accession>A0A0E9T7R2</accession>
<reference evidence="1" key="1">
    <citation type="submission" date="2014-11" db="EMBL/GenBank/DDBJ databases">
        <authorList>
            <person name="Amaro Gonzalez C."/>
        </authorList>
    </citation>
    <scope>NUCLEOTIDE SEQUENCE</scope>
</reference>
<reference evidence="1" key="2">
    <citation type="journal article" date="2015" name="Fish Shellfish Immunol.">
        <title>Early steps in the European eel (Anguilla anguilla)-Vibrio vulnificus interaction in the gills: Role of the RtxA13 toxin.</title>
        <authorList>
            <person name="Callol A."/>
            <person name="Pajuelo D."/>
            <person name="Ebbesson L."/>
            <person name="Teles M."/>
            <person name="MacKenzie S."/>
            <person name="Amaro C."/>
        </authorList>
    </citation>
    <scope>NUCLEOTIDE SEQUENCE</scope>
</reference>
<name>A0A0E9T7R2_ANGAN</name>
<proteinExistence type="predicted"/>
<evidence type="ECO:0000313" key="1">
    <source>
        <dbReference type="EMBL" id="JAH49452.1"/>
    </source>
</evidence>
<protein>
    <submittedName>
        <fullName evidence="1">Uncharacterized protein</fullName>
    </submittedName>
</protein>
<dbReference type="EMBL" id="GBXM01059125">
    <property type="protein sequence ID" value="JAH49452.1"/>
    <property type="molecule type" value="Transcribed_RNA"/>
</dbReference>
<sequence>MILNILLQSTVT</sequence>
<organism evidence="1">
    <name type="scientific">Anguilla anguilla</name>
    <name type="common">European freshwater eel</name>
    <name type="synonym">Muraena anguilla</name>
    <dbReference type="NCBI Taxonomy" id="7936"/>
    <lineage>
        <taxon>Eukaryota</taxon>
        <taxon>Metazoa</taxon>
        <taxon>Chordata</taxon>
        <taxon>Craniata</taxon>
        <taxon>Vertebrata</taxon>
        <taxon>Euteleostomi</taxon>
        <taxon>Actinopterygii</taxon>
        <taxon>Neopterygii</taxon>
        <taxon>Teleostei</taxon>
        <taxon>Anguilliformes</taxon>
        <taxon>Anguillidae</taxon>
        <taxon>Anguilla</taxon>
    </lineage>
</organism>